<comment type="similarity">
    <text evidence="1 4">Belongs to the plant dirigent protein family.</text>
</comment>
<keyword evidence="3 4" id="KW-0964">Secreted</keyword>
<evidence type="ECO:0000256" key="3">
    <source>
        <dbReference type="ARBA" id="ARBA00022525"/>
    </source>
</evidence>
<dbReference type="PANTHER" id="PTHR21495">
    <property type="entry name" value="NUCLEOPORIN-RELATED"/>
    <property type="match status" value="1"/>
</dbReference>
<gene>
    <name evidence="5" type="ORF">COLO4_17281</name>
</gene>
<accession>A0A1R3JD92</accession>
<keyword evidence="4" id="KW-0052">Apoplast</keyword>
<comment type="function">
    <text evidence="4">Dirigent proteins impart stereoselectivity on the phenoxy radical-coupling reaction, yielding optically active lignans from two molecules of coniferyl alcohol in the biosynthesis of lignans, flavonolignans, and alkaloids and thus plays a central role in plant secondary metabolism.</text>
</comment>
<dbReference type="InterPro" id="IPR004265">
    <property type="entry name" value="Dirigent"/>
</dbReference>
<protein>
    <recommendedName>
        <fullName evidence="4">Dirigent protein</fullName>
    </recommendedName>
</protein>
<organism evidence="5 6">
    <name type="scientific">Corchorus olitorius</name>
    <dbReference type="NCBI Taxonomy" id="93759"/>
    <lineage>
        <taxon>Eukaryota</taxon>
        <taxon>Viridiplantae</taxon>
        <taxon>Streptophyta</taxon>
        <taxon>Embryophyta</taxon>
        <taxon>Tracheophyta</taxon>
        <taxon>Spermatophyta</taxon>
        <taxon>Magnoliopsida</taxon>
        <taxon>eudicotyledons</taxon>
        <taxon>Gunneridae</taxon>
        <taxon>Pentapetalae</taxon>
        <taxon>rosids</taxon>
        <taxon>malvids</taxon>
        <taxon>Malvales</taxon>
        <taxon>Malvaceae</taxon>
        <taxon>Grewioideae</taxon>
        <taxon>Apeibeae</taxon>
        <taxon>Corchorus</taxon>
    </lineage>
</organism>
<dbReference type="GO" id="GO:0009699">
    <property type="term" value="P:phenylpropanoid biosynthetic process"/>
    <property type="evidence" value="ECO:0007669"/>
    <property type="project" value="UniProtKB-ARBA"/>
</dbReference>
<comment type="subunit">
    <text evidence="2 4">Homodimer.</text>
</comment>
<comment type="subcellular location">
    <subcellularLocation>
        <location evidence="4">Secreted</location>
        <location evidence="4">Extracellular space</location>
        <location evidence="4">Apoplast</location>
    </subcellularLocation>
</comment>
<dbReference type="Gene3D" id="2.40.480.10">
    <property type="entry name" value="Allene oxide cyclase-like"/>
    <property type="match status" value="1"/>
</dbReference>
<evidence type="ECO:0000313" key="6">
    <source>
        <dbReference type="Proteomes" id="UP000187203"/>
    </source>
</evidence>
<evidence type="ECO:0000313" key="5">
    <source>
        <dbReference type="EMBL" id="OMO92808.1"/>
    </source>
</evidence>
<dbReference type="AlphaFoldDB" id="A0A1R3JD92"/>
<dbReference type="InterPro" id="IPR044859">
    <property type="entry name" value="Allene_oxi_cyc_Dirigent"/>
</dbReference>
<dbReference type="EMBL" id="AWUE01016326">
    <property type="protein sequence ID" value="OMO92808.1"/>
    <property type="molecule type" value="Genomic_DNA"/>
</dbReference>
<dbReference type="STRING" id="93759.A0A1R3JD92"/>
<evidence type="ECO:0000256" key="2">
    <source>
        <dbReference type="ARBA" id="ARBA00011738"/>
    </source>
</evidence>
<feature type="chain" id="PRO_5011830177" description="Dirigent protein" evidence="4">
    <location>
        <begin position="25"/>
        <end position="188"/>
    </location>
</feature>
<dbReference type="GO" id="GO:0048046">
    <property type="term" value="C:apoplast"/>
    <property type="evidence" value="ECO:0007669"/>
    <property type="project" value="UniProtKB-SubCell"/>
</dbReference>
<dbReference type="Proteomes" id="UP000187203">
    <property type="component" value="Unassembled WGS sequence"/>
</dbReference>
<feature type="signal peptide" evidence="4">
    <location>
        <begin position="1"/>
        <end position="24"/>
    </location>
</feature>
<evidence type="ECO:0000256" key="1">
    <source>
        <dbReference type="ARBA" id="ARBA00010746"/>
    </source>
</evidence>
<comment type="caution">
    <text evidence="5">The sequence shown here is derived from an EMBL/GenBank/DDBJ whole genome shotgun (WGS) entry which is preliminary data.</text>
</comment>
<reference evidence="6" key="1">
    <citation type="submission" date="2013-09" db="EMBL/GenBank/DDBJ databases">
        <title>Corchorus olitorius genome sequencing.</title>
        <authorList>
            <person name="Alam M."/>
            <person name="Haque M.S."/>
            <person name="Islam M.S."/>
            <person name="Emdad E.M."/>
            <person name="Islam M.M."/>
            <person name="Ahmed B."/>
            <person name="Halim A."/>
            <person name="Hossen Q.M.M."/>
            <person name="Hossain M.Z."/>
            <person name="Ahmed R."/>
            <person name="Khan M.M."/>
            <person name="Islam R."/>
            <person name="Rashid M.M."/>
            <person name="Khan S.A."/>
            <person name="Rahman M.S."/>
            <person name="Alam M."/>
            <person name="Yahiya A.S."/>
            <person name="Khan M.S."/>
            <person name="Azam M.S."/>
            <person name="Haque T."/>
            <person name="Lashkar M.Z.H."/>
            <person name="Akhand A.I."/>
            <person name="Morshed G."/>
            <person name="Roy S."/>
            <person name="Uddin K.S."/>
            <person name="Rabeya T."/>
            <person name="Hossain A.S."/>
            <person name="Chowdhury A."/>
            <person name="Snigdha A.R."/>
            <person name="Mortoza M.S."/>
            <person name="Matin S.A."/>
            <person name="Hoque S.M.E."/>
            <person name="Islam M.K."/>
            <person name="Roy D.K."/>
            <person name="Haider R."/>
            <person name="Moosa M.M."/>
            <person name="Elias S.M."/>
            <person name="Hasan A.M."/>
            <person name="Jahan S."/>
            <person name="Shafiuddin M."/>
            <person name="Mahmood N."/>
            <person name="Shommy N.S."/>
        </authorList>
    </citation>
    <scope>NUCLEOTIDE SEQUENCE [LARGE SCALE GENOMIC DNA]</scope>
    <source>
        <strain evidence="6">cv. O-4</strain>
    </source>
</reference>
<evidence type="ECO:0000256" key="4">
    <source>
        <dbReference type="RuleBase" id="RU363099"/>
    </source>
</evidence>
<dbReference type="OrthoDB" id="1864232at2759"/>
<dbReference type="Pfam" id="PF03018">
    <property type="entry name" value="Dirigent"/>
    <property type="match status" value="1"/>
</dbReference>
<name>A0A1R3JD92_9ROSI</name>
<proteinExistence type="inferred from homology"/>
<sequence>MEIRRLILAWILVVCTAKAPYCHSDYYTPSEPYVPPSQQVTQLHFFIHDIIGGQNPSAILVARPNFTIANDTPIPFGSVYATDNPVTFGPNLTSGIVGNARGLWASAGQDKLTLVIYWDLGFTHGKFNGSSINIFSRYPITETQGELAVVGGRGQFRMAQGFALLRTYSADSSTNNAILECNATVIHH</sequence>
<keyword evidence="4" id="KW-0732">Signal</keyword>
<keyword evidence="6" id="KW-1185">Reference proteome</keyword>